<name>A0AA86QED4_9EUKA</name>
<dbReference type="PANTHER" id="PTHR10073">
    <property type="entry name" value="DNA MISMATCH REPAIR PROTEIN MLH, PMS, MUTL"/>
    <property type="match status" value="1"/>
</dbReference>
<dbReference type="SUPFAM" id="SSF54211">
    <property type="entry name" value="Ribosomal protein S5 domain 2-like"/>
    <property type="match status" value="1"/>
</dbReference>
<dbReference type="Gene3D" id="3.30.1540.20">
    <property type="entry name" value="MutL, C-terminal domain, dimerisation subdomain"/>
    <property type="match status" value="1"/>
</dbReference>
<dbReference type="GO" id="GO:0005524">
    <property type="term" value="F:ATP binding"/>
    <property type="evidence" value="ECO:0007669"/>
    <property type="project" value="InterPro"/>
</dbReference>
<gene>
    <name evidence="6" type="ORF">HINF_LOCUS37152</name>
    <name evidence="5" type="ORF">HINF_LOCUS39114</name>
</gene>
<protein>
    <submittedName>
        <fullName evidence="5">DNA mismatch repair protein MutL</fullName>
    </submittedName>
    <submittedName>
        <fullName evidence="6">DNA_mismatch repair protein MutL</fullName>
    </submittedName>
</protein>
<dbReference type="InterPro" id="IPR014790">
    <property type="entry name" value="MutL_C"/>
</dbReference>
<proteinExistence type="inferred from homology"/>
<dbReference type="SMART" id="SM00853">
    <property type="entry name" value="MutL_C"/>
    <property type="match status" value="1"/>
</dbReference>
<dbReference type="InterPro" id="IPR014762">
    <property type="entry name" value="DNA_mismatch_repair_CS"/>
</dbReference>
<dbReference type="GO" id="GO:0032389">
    <property type="term" value="C:MutLalpha complex"/>
    <property type="evidence" value="ECO:0007669"/>
    <property type="project" value="TreeGrafter"/>
</dbReference>
<feature type="domain" description="DNA mismatch repair protein S5" evidence="4">
    <location>
        <begin position="199"/>
        <end position="316"/>
    </location>
</feature>
<comment type="similarity">
    <text evidence="1">Belongs to the DNA mismatch repair MutL/HexB family.</text>
</comment>
<dbReference type="EMBL" id="CATOUU010000824">
    <property type="protein sequence ID" value="CAI9951469.1"/>
    <property type="molecule type" value="Genomic_DNA"/>
</dbReference>
<dbReference type="Pfam" id="PF08676">
    <property type="entry name" value="MutL_C"/>
    <property type="match status" value="1"/>
</dbReference>
<evidence type="ECO:0000259" key="4">
    <source>
        <dbReference type="SMART" id="SM01340"/>
    </source>
</evidence>
<evidence type="ECO:0000313" key="6">
    <source>
        <dbReference type="EMBL" id="CAL6037988.1"/>
    </source>
</evidence>
<dbReference type="InterPro" id="IPR014721">
    <property type="entry name" value="Ribsml_uS5_D2-typ_fold_subgr"/>
</dbReference>
<sequence length="676" mass="76863">MIHLLDNNTQRLLQSSIQIQSPVTVLKELLDNAVDANSTEIKVILTNCGIDEIMVQDNGCGISKENLKILGNKRATSKDQHTDSSGFRGEALYVIASVAEVSIQSKIQDQHGNRLILNQDICETMCNEGTTVTVSNLFYNIPVRREYYKKQVQAISKQLQRFCYHFALANHTIKFNIQLNGNLLLNTSLIENRNPKSLFESIFGLQQDMISLDADNVEFGISGYVSGQNGGIPLQNATKLFIILNNKPIINEDLYQLIKKTFKEKSALTQPIGVIYLRAPNGNVDFNISADKTEARIVGENRLKEFIVNYYKGKLQTQVVQNLEVIQQTTNVPNTTFQQKLLMMKSAQKQGVRIMEANVQNTSLKTANNNQSHMQLNIASNQGKNMSTNNNQTNNANNVSSNNYNTPTINVHKDNKVVIELTEDSDELMTYHQSKQISQPDIQSYQSLLSQSVLSQKTEQKIDVEAILQSADFLSNLSKIQSDHVIENEENNAEIDEDKQNIFEKLQIIGQYNNSFIICHYNQITYLLDQHSLDEAIHFEHLRKNIKIPRQKLVIKQKLDLTHEKRALLDSIYDEGIGKEWGFNVIKQDQDYYFTEVGVIDNKILTQQDFESYIESECKIPDRIQNILANRACKSSVRLGDQLNAQQMKSLLQKASQCDNCFNCPHGRPSIQRIYE</sequence>
<dbReference type="InterPro" id="IPR002099">
    <property type="entry name" value="MutL/Mlh/PMS"/>
</dbReference>
<evidence type="ECO:0000256" key="1">
    <source>
        <dbReference type="ARBA" id="ARBA00006082"/>
    </source>
</evidence>
<feature type="domain" description="MutL C-terminal dimerisation" evidence="3">
    <location>
        <begin position="508"/>
        <end position="643"/>
    </location>
</feature>
<dbReference type="InterPro" id="IPR042121">
    <property type="entry name" value="MutL_C_regsub"/>
</dbReference>
<evidence type="ECO:0000256" key="2">
    <source>
        <dbReference type="ARBA" id="ARBA00022763"/>
    </source>
</evidence>
<dbReference type="InterPro" id="IPR037198">
    <property type="entry name" value="MutL_C_sf"/>
</dbReference>
<dbReference type="SUPFAM" id="SSF55874">
    <property type="entry name" value="ATPase domain of HSP90 chaperone/DNA topoisomerase II/histidine kinase"/>
    <property type="match status" value="1"/>
</dbReference>
<dbReference type="SMART" id="SM01340">
    <property type="entry name" value="DNA_mis_repair"/>
    <property type="match status" value="1"/>
</dbReference>
<dbReference type="GO" id="GO:0016887">
    <property type="term" value="F:ATP hydrolysis activity"/>
    <property type="evidence" value="ECO:0007669"/>
    <property type="project" value="InterPro"/>
</dbReference>
<reference evidence="6 7" key="2">
    <citation type="submission" date="2024-07" db="EMBL/GenBank/DDBJ databases">
        <authorList>
            <person name="Akdeniz Z."/>
        </authorList>
    </citation>
    <scope>NUCLEOTIDE SEQUENCE [LARGE SCALE GENOMIC DNA]</scope>
</reference>
<dbReference type="Proteomes" id="UP001642409">
    <property type="component" value="Unassembled WGS sequence"/>
</dbReference>
<organism evidence="5">
    <name type="scientific">Hexamita inflata</name>
    <dbReference type="NCBI Taxonomy" id="28002"/>
    <lineage>
        <taxon>Eukaryota</taxon>
        <taxon>Metamonada</taxon>
        <taxon>Diplomonadida</taxon>
        <taxon>Hexamitidae</taxon>
        <taxon>Hexamitinae</taxon>
        <taxon>Hexamita</taxon>
    </lineage>
</organism>
<dbReference type="GO" id="GO:0006298">
    <property type="term" value="P:mismatch repair"/>
    <property type="evidence" value="ECO:0007669"/>
    <property type="project" value="InterPro"/>
</dbReference>
<keyword evidence="7" id="KW-1185">Reference proteome</keyword>
<dbReference type="EMBL" id="CAXDID020000138">
    <property type="protein sequence ID" value="CAL6037988.1"/>
    <property type="molecule type" value="Genomic_DNA"/>
</dbReference>
<keyword evidence="2" id="KW-0227">DNA damage</keyword>
<dbReference type="NCBIfam" id="TIGR00585">
    <property type="entry name" value="mutl"/>
    <property type="match status" value="1"/>
</dbReference>
<dbReference type="Gene3D" id="3.30.1370.100">
    <property type="entry name" value="MutL, C-terminal domain, regulatory subdomain"/>
    <property type="match status" value="1"/>
</dbReference>
<dbReference type="InterPro" id="IPR003594">
    <property type="entry name" value="HATPase_dom"/>
</dbReference>
<dbReference type="GO" id="GO:0030983">
    <property type="term" value="F:mismatched DNA binding"/>
    <property type="evidence" value="ECO:0007669"/>
    <property type="project" value="InterPro"/>
</dbReference>
<dbReference type="PROSITE" id="PS00058">
    <property type="entry name" value="DNA_MISMATCH_REPAIR_1"/>
    <property type="match status" value="1"/>
</dbReference>
<dbReference type="Gene3D" id="3.30.230.10">
    <property type="match status" value="1"/>
</dbReference>
<dbReference type="SUPFAM" id="SSF118116">
    <property type="entry name" value="DNA mismatch repair protein MutL"/>
    <property type="match status" value="1"/>
</dbReference>
<comment type="caution">
    <text evidence="5">The sequence shown here is derived from an EMBL/GenBank/DDBJ whole genome shotgun (WGS) entry which is preliminary data.</text>
</comment>
<dbReference type="Pfam" id="PF01119">
    <property type="entry name" value="DNA_mis_repair"/>
    <property type="match status" value="1"/>
</dbReference>
<dbReference type="GO" id="GO:0140664">
    <property type="term" value="F:ATP-dependent DNA damage sensor activity"/>
    <property type="evidence" value="ECO:0007669"/>
    <property type="project" value="InterPro"/>
</dbReference>
<evidence type="ECO:0000313" key="7">
    <source>
        <dbReference type="Proteomes" id="UP001642409"/>
    </source>
</evidence>
<dbReference type="InterPro" id="IPR013507">
    <property type="entry name" value="DNA_mismatch_S5_2-like"/>
</dbReference>
<evidence type="ECO:0000259" key="3">
    <source>
        <dbReference type="SMART" id="SM00853"/>
    </source>
</evidence>
<dbReference type="InterPro" id="IPR038973">
    <property type="entry name" value="MutL/Mlh/Pms-like"/>
</dbReference>
<dbReference type="AlphaFoldDB" id="A0AA86QED4"/>
<accession>A0AA86QED4</accession>
<reference evidence="5" key="1">
    <citation type="submission" date="2023-06" db="EMBL/GenBank/DDBJ databases">
        <authorList>
            <person name="Kurt Z."/>
        </authorList>
    </citation>
    <scope>NUCLEOTIDE SEQUENCE</scope>
</reference>
<dbReference type="PANTHER" id="PTHR10073:SF52">
    <property type="entry name" value="MISMATCH REPAIR ENDONUCLEASE PMS2"/>
    <property type="match status" value="1"/>
</dbReference>
<dbReference type="InterPro" id="IPR042120">
    <property type="entry name" value="MutL_C_dimsub"/>
</dbReference>
<dbReference type="InterPro" id="IPR036890">
    <property type="entry name" value="HATPase_C_sf"/>
</dbReference>
<evidence type="ECO:0000313" key="5">
    <source>
        <dbReference type="EMBL" id="CAI9951469.1"/>
    </source>
</evidence>
<dbReference type="Pfam" id="PF02518">
    <property type="entry name" value="HATPase_c"/>
    <property type="match status" value="1"/>
</dbReference>
<dbReference type="InterPro" id="IPR020568">
    <property type="entry name" value="Ribosomal_Su5_D2-typ_SF"/>
</dbReference>
<dbReference type="Gene3D" id="3.30.565.10">
    <property type="entry name" value="Histidine kinase-like ATPase, C-terminal domain"/>
    <property type="match status" value="1"/>
</dbReference>